<evidence type="ECO:0000313" key="3">
    <source>
        <dbReference type="WBParaSite" id="TTAC_0000119901-mRNA-1"/>
    </source>
</evidence>
<sequence length="89" mass="9837">MPVALIISYNYPSSASLPTSAYGVYILPPIPTEGLTSADAGSLMEKTHAAMSEVFDLTVSANKEDLWMDLRNRKKLQGEEGEEQKQYLQ</sequence>
<dbReference type="Proteomes" id="UP000274429">
    <property type="component" value="Unassembled WGS sequence"/>
</dbReference>
<accession>A0A0R3WKG1</accession>
<reference evidence="1 2" key="2">
    <citation type="submission" date="2018-11" db="EMBL/GenBank/DDBJ databases">
        <authorList>
            <consortium name="Pathogen Informatics"/>
        </authorList>
    </citation>
    <scope>NUCLEOTIDE SEQUENCE [LARGE SCALE GENOMIC DNA]</scope>
</reference>
<dbReference type="EMBL" id="UYWX01000212">
    <property type="protein sequence ID" value="VDM17612.1"/>
    <property type="molecule type" value="Genomic_DNA"/>
</dbReference>
<evidence type="ECO:0000313" key="1">
    <source>
        <dbReference type="EMBL" id="VDM17612.1"/>
    </source>
</evidence>
<evidence type="ECO:0000313" key="2">
    <source>
        <dbReference type="Proteomes" id="UP000274429"/>
    </source>
</evidence>
<dbReference type="STRING" id="6205.A0A0R3WKG1"/>
<reference evidence="3" key="1">
    <citation type="submission" date="2017-02" db="UniProtKB">
        <authorList>
            <consortium name="WormBaseParasite"/>
        </authorList>
    </citation>
    <scope>IDENTIFICATION</scope>
</reference>
<keyword evidence="2" id="KW-1185">Reference proteome</keyword>
<gene>
    <name evidence="1" type="ORF">TTAC_LOCUS1200</name>
</gene>
<dbReference type="WBParaSite" id="TTAC_0000119901-mRNA-1">
    <property type="protein sequence ID" value="TTAC_0000119901-mRNA-1"/>
    <property type="gene ID" value="TTAC_0000119901"/>
</dbReference>
<name>A0A0R3WKG1_HYDTA</name>
<protein>
    <submittedName>
        <fullName evidence="3">RWD domain-containing protein</fullName>
    </submittedName>
</protein>
<proteinExistence type="predicted"/>
<organism evidence="3">
    <name type="scientific">Hydatigena taeniaeformis</name>
    <name type="common">Feline tapeworm</name>
    <name type="synonym">Taenia taeniaeformis</name>
    <dbReference type="NCBI Taxonomy" id="6205"/>
    <lineage>
        <taxon>Eukaryota</taxon>
        <taxon>Metazoa</taxon>
        <taxon>Spiralia</taxon>
        <taxon>Lophotrochozoa</taxon>
        <taxon>Platyhelminthes</taxon>
        <taxon>Cestoda</taxon>
        <taxon>Eucestoda</taxon>
        <taxon>Cyclophyllidea</taxon>
        <taxon>Taeniidae</taxon>
        <taxon>Hydatigera</taxon>
    </lineage>
</organism>
<dbReference type="AlphaFoldDB" id="A0A0R3WKG1"/>
<dbReference type="OrthoDB" id="10527044at2759"/>